<dbReference type="SMART" id="SM00254">
    <property type="entry name" value="ShKT"/>
    <property type="match status" value="6"/>
</dbReference>
<evidence type="ECO:0000256" key="3">
    <source>
        <dbReference type="ARBA" id="ARBA00022729"/>
    </source>
</evidence>
<dbReference type="SUPFAM" id="SSF53300">
    <property type="entry name" value="vWA-like"/>
    <property type="match status" value="2"/>
</dbReference>
<dbReference type="PROSITE" id="PS50184">
    <property type="entry name" value="VWFC_2"/>
    <property type="match status" value="23"/>
</dbReference>
<feature type="domain" description="VWFC" evidence="9">
    <location>
        <begin position="4189"/>
        <end position="4254"/>
    </location>
</feature>
<evidence type="ECO:0000256" key="7">
    <source>
        <dbReference type="SAM" id="MobiDB-lite"/>
    </source>
</evidence>
<feature type="chain" id="PRO_5034886359" evidence="8">
    <location>
        <begin position="17"/>
        <end position="4563"/>
    </location>
</feature>
<dbReference type="InterPro" id="IPR036465">
    <property type="entry name" value="vWFA_dom_sf"/>
</dbReference>
<keyword evidence="6" id="KW-1015">Disulfide bond</keyword>
<dbReference type="InterPro" id="IPR050941">
    <property type="entry name" value="CCN"/>
</dbReference>
<feature type="region of interest" description="Disordered" evidence="7">
    <location>
        <begin position="2087"/>
        <end position="2111"/>
    </location>
</feature>
<feature type="domain" description="VWFC" evidence="9">
    <location>
        <begin position="2950"/>
        <end position="3016"/>
    </location>
</feature>
<feature type="domain" description="VWFC" evidence="9">
    <location>
        <begin position="4487"/>
        <end position="4552"/>
    </location>
</feature>
<sequence length="4563" mass="497050">MITVILWLVAVSRAAALSTGCHTRADVTFMIDSSDSVGQINFNRQLDFLKDVTNKLNVGQDQVHVSALTFSSGVHNKFYLNDYARKSDVLHALSGIQYFPGNTDTADAIKFMSQQSFSPAHGARGDVPHIAVLLTDGPSTTKAITKLQAQTAKDNSAVIYTVGVGSGVDVDELTSVSSNPDLRYSMFADNYDTLNSLSDMLATKICNELPPDTSTLPAPTGCLHNADVVFMVDSSTSVGSENFQKTQNALKNIITNMDIGHNKVQVGVMQYSSYPMMGFPLKLYGNRGDVLHAVENLHMTSGGTNTADAIKFTTDEMFSATSGARSNVPRIAILLTNGGTVDSQAAINAANVARQAGIGINVVAVGNSINQQEIQAIANQPAGSHVVTVNNFDQLEQQATNILNQACAVSTTYNFASSSSATCSDKITNCNEYGSNVCRDYPKWAEANCKKTCGLCPYQYIMNFPKCTNKLTNCESYGKDVCTSHGSWAQDNCKLYCGFCGTTASSNGFYGMCNYKGKMYQTGEKWTDGCDYECVCRDGNKGDYQCYNRCPLYYNLPSMCTLVKKDGECCLQPVCNFNPSVSHFNNTAMATTATGIPVCAYKSKMYFQGQTWKDGCQYQCTCIDASKGLYSCEQLCPSYSILPAGCHLQKTPGSCCQTPSCEFDQQQGSYTGYGFTSGEGTAQNVVAPQPCVDVATNCKVYGKSVCTTYGQWASNNCRKYCGICQNSVIQPAAGDVCIFKGKTYLQGQSWEPDCSTRCSCENAHYGYYRCNDACPSYNNLPAGCNVVNKRGECCPVVNCQSGVFYTSSQNINSIGNGGLINVLYPPDNHIQTPPYGQTQIGSGGTGFLAPTLKGCLYNGQVYTQGQMWDDGCKFTCTCLNAGTGDYKCREKCPSYQNLASTCVMVTDTNDPCCMVPKCGFDVSTGQIPVPVPSYGQATSGMGVVKPPMPTLYPTVYPDGPWVILNTTGHQPVAPTAPTNVKQGYCMYKNQRYDAGQTWEDGCDYNCVCDDGARGHYKCIDKCRTFDYVPQPYCRLTQDPNNPCCQVPECKFIPHNPEIEGQRTTPSVQGNFCVYNGKQYQQGQSWYDGCSYKCTCEDAEKGIYRCLSRCPEILNAEPGCNYITDPRDPTCCRIPDCAPVNPNNPEPHPIPPKTYQGQIVGTPGKCVYKGVEYSAGERWEDGCDFTCTCTDALRGHYECVDRCPVYTNLPDNCRMVNDFANPCCKKPDCSIPSHPGGIQGTGTTTPNPALPQTLPPKQQYCVYKDAQYLQGQTWEDGCNYKCRCDDSSRGIYTCNQRCATVTSVTPGCTMKTDPRDSCCLVEVCPPPTPAPGQTTPVPTIQPLPFTGKVNLPTPSPVPGQPAPSPKPIGFCVYKGVTYMQGQKWDDGCDYTCDCYDAEHGKYRCNPKCPRYMDLPEGCRLHKDPANPCCDIVECAQPTPAPTPGQTPPPGQPNPNPTVQPLNPQPNPTYTQQPTPQPKCTCEYKGQQYLQGQQWYDGCDFSCICEDCVSGVYRCNQRCPTFQAPPAECTLVSDPKDPLCCKIPECPTTGNYNTAPPLVIQGGKATPSPTLRPIYTPQPTPFNPNYGGFTGGPVYTTSRPTPAPTPAILIPGRPYPSGTPYPGGTYPPGTVPTQPPRTYTPYPGATYPVNYTPNPSAIPTFKPGQTYPPFMTPYPSGTYPPRETYPLPTVYPGGGTYPPGFSPQTTQVPYSPVVVYFTNAPLIPGGTYPPRQTPFVGGTYPTGTVPPRTYTPYVGGTYPPSVTFGPYFTQPTFRPYQTYPTNKTPYVGGTYPTGTVPPPTPYVGGTYPPNYTPRPTPTPKPQSPILVPGQPYPSRETPYPYGTFPTGTVPYQYTPYIGGTYPPSFTFRPGQTPPTFVPGQTYPTDKTPYPSGTYPPRVTVPPYTPFPQGTYPPQYTPPPYYRPSTFRPGGTYPTNQTPYPYGTYPTGTVPMGTPFVGGTYPPGFTFPTPQPTTQSPFIPGMTYPTNVTPYPGGTYPPRQTVPPVTPYPSGTYPTGYTPFYLVTNYPHYNGGTMYPPGATPYPGGPTYPPNLTYPTYTPYPGGTYPPIKPSSGYFTGGAPITFKPYQTYPPNQTPYPSGTYPPGTVPPPVPYPSGTYPPGYTDNNPNQPYLIPGRTYPPNLTPYPSGTYPPGVIVPFTPYPQGTYPPNFTLPPQFTTPRPTPSPQPIYVPNTCIYKGKSYTQGQRWQDGCDYDCVCEDQMTGVYKCTEKCPRITDLNPGCQLVQDINEPCCKKPYCPPNVSPIVIKAPTPTTIGGKPAVCVYKGVSFKQGESWKDGCDLVCICENGTTGFYRCDDRCPVYQLTDGCTMEADPDDSCCKKPVCHPELMKPPTVAPTPSPKPGEVPSPTPSPTPYILPMPTAVNYGSGPNGGNGCLYKGVSYNAGQTWKDGCFYTCECLDMQTGRYRCKDRCPSMDGIVPPPNCQIVSDPADPCCKMMQCQQPTPAPTFNLATGTRPPVTGSNIYNPNPVSTPVPNPFPTTPNYTPMPTPKNICIMNGKTYSQGQTWYDGCARVCVCEDGRTGYYRCSQRCNTYDNLPSTCTLIPDPNDPTCCQVPQCTTPTPGPNQPVTVKGQPGSFTGFGITETLPPTPPTTFNPFLPTQQPTPAPQPSTPRPDVCIYNGLAYKTGEKWQDGCKYNCVCVDGNMGQYKCTERCPTVPRLSAGCTLETDPSDYCCKVAVCRQTTTPAPGQPTPPPTKPPTFCVYKGVPYTQGQTWQDGCSTTCRCDDADNNLYNCFDRCPQYPDLPAGCTKTADPNDPCCLVPVCSTPKPTPYNPMYPTTTPAPNQPTTPYNPYVTPLPKGEIVGYNPTTQNPYNPSPKPTFCVYKGKQYTNGQTWQDGCDYNCECIDQATGRYKCTERCPSFPVQPSCFMVPSQTDNCCRVQYCPPPTPPTTPVPPENTTPVGITLVPNPGSTLVPPQQVTTAPIIPIPQPGDVCIYNGRTYTQGQAWYVGCDQKCVCDDGRTGHYTCNQRCPQYEAGSQCTMVPDPQDPECCKVPQCPQGNTVPPVIVGTQSPTPAQTTPFKIVINPNGPIIFGTPEPSTPVPHMCVYKGQMYQQGQKWQDGCDYVCECVDSVAGRYMCTERCPNLNQIPLTCKLKYNPDDPCCPLPDCPAIIPPTAGPGSTLAPTAQPPPMPAFCVYNGVPYKQGESWKVGCEKICRCDDAMNSQINCDERCPSYPPPKPGCRLVTDPTDQCCQAPICIDVNSTNPFTVVTGNKGTFQGTPQQPQPGQPSIPQIYGKMMCVYQGKAYSQGQRWDDGCQFQCECIDQQAGRYKCTERCARHPQVPSYCTMTQDPNDACCQSVYCPIQPTAAPTKPGQVTPSPGMPNPYTAPPPLEVCVYNGQAYRQGQEWFDGCDKKCVCVDAKTGYYSCRQRCNVYPRVPAGCTLVPDPNDPTCCKAPSCPVVQPGATPTPGVVKPLEPAYGTITGNGTPPPEPVPTIMVNGKPQPATGGTNVTPTPQQGCFYKNTIHKKGDRWQDGCDYICECMDDMTGRYRCTERCQKYPNLPNYCQLVQDPNDQCCGVPYCGNPNNPTPLANIPSQYQTMPPTTPMYVNPNQPSPIGGTNTPSTSNGFCVYKGVYYKQGQSWQDGCDKICTCDDVTNNLYSCRARCPEFNQIPDTCRLVADKNDPCCVVPDCNVAPTMPPGYTGSTTPRPVFFANPVKNPGFSGQTNVGPNNPLNTLINGTGGACVYKGKVYQQNAKWQDGCKLTCQCLDAFRGQYKCTYTCPQYYNLPWYCTYEQDPNNACCQRARCDESKTTPKPQPSTTIKPVTITYPTVPPEVTRPQDMCRYTDNTVHVQGATWDDGCNYRCVCVDAKQNNYRCDARCRVYSGLPSYCTLETDPADSCCRVPKCQSGPINYQPIYNNMAGGSTPAPNAFNVVPIGSHNTIYGSNEVKPGSSNPFTSSGGYSACFYKGVQHREGDSWQDGCEYVCTCVNAKMGEYKCVSKCPIYPPNLPTYCRKVAIPGQCCPKLSCDIPGTNGSYIPPSEVQITPAPTMPDGSVITPSPNGGLSGQNFFTMPTNPPQVTVPAFPGQGFPISQSQITMVRDQCIFPTKNGNQYLIYNEGEKWNDGCDYTCTCKDGASGYYECISSCPTYNNLESSRCYMVRVDGKCCSEPRCTLANGQVVDPTKVQTSFPIVPSLSGGYVNFRPDTNYSSMGSGNYQSTSGGRNVCIYKGRQYQQSQSWSDGCDFDCRCDDASTGQFSCTPRCPVYTELPSFCTLDTVPGDCCKKLNCPHVVPVGTTTTPKPTKPSCDWCRDTLDTCESYGQQACVAPYIPWAKRNCPNYCNLCEYNCDQTPPTTTPLPAGCRDKLDNCADYGKDSCTGIFEPWARENCQAFCSYCGTTPAQSVCHDESPEVCAQMDISICTSIAYSQWAQRNCMKTCNMCQGGSGMTTPAPKACRYSDGVTHGHGTWWQDGCSADAKNCTCNDGIVKCLRLCPKFENLPTGWQVVQKPGQCCPVVIVAPQNSCYYNGVAYGQDQTWSENCKLTCKCTDAARGFYQCSELCPQLQLPDVCHWESAPPGKCCRRPICPSYIQIQGYPDV</sequence>
<dbReference type="FunFam" id="3.40.50.410:FF:000004">
    <property type="entry name" value="collagen alpha-6(VI) chain"/>
    <property type="match status" value="1"/>
</dbReference>
<feature type="domain" description="VWFC" evidence="9">
    <location>
        <begin position="2188"/>
        <end position="2254"/>
    </location>
</feature>
<keyword evidence="3 8" id="KW-0732">Signal</keyword>
<evidence type="ECO:0000256" key="4">
    <source>
        <dbReference type="ARBA" id="ARBA00022737"/>
    </source>
</evidence>
<dbReference type="SMART" id="SM00215">
    <property type="entry name" value="VWC_out"/>
    <property type="match status" value="13"/>
</dbReference>
<dbReference type="Proteomes" id="UP000694844">
    <property type="component" value="Chromosome 5"/>
</dbReference>
<feature type="region of interest" description="Disordered" evidence="7">
    <location>
        <begin position="2345"/>
        <end position="2368"/>
    </location>
</feature>
<feature type="domain" description="ShKT" evidence="11">
    <location>
        <begin position="423"/>
        <end position="456"/>
    </location>
</feature>
<evidence type="ECO:0000256" key="6">
    <source>
        <dbReference type="PROSITE-ProRule" id="PRU01005"/>
    </source>
</evidence>
<feature type="domain" description="VWFC" evidence="9">
    <location>
        <begin position="3062"/>
        <end position="3128"/>
    </location>
</feature>
<gene>
    <name evidence="13" type="primary">LOC111134355</name>
</gene>
<dbReference type="PROSITE" id="PS50234">
    <property type="entry name" value="VWFA"/>
    <property type="match status" value="2"/>
</dbReference>
<dbReference type="CDD" id="cd01472">
    <property type="entry name" value="vWA_collagen"/>
    <property type="match status" value="1"/>
</dbReference>
<feature type="domain" description="VWFC" evidence="9">
    <location>
        <begin position="3152"/>
        <end position="3218"/>
    </location>
</feature>
<feature type="domain" description="VWFA" evidence="10">
    <location>
        <begin position="227"/>
        <end position="406"/>
    </location>
</feature>
<feature type="domain" description="VWFC" evidence="9">
    <location>
        <begin position="1368"/>
        <end position="1434"/>
    </location>
</feature>
<feature type="domain" description="VWFC" evidence="9">
    <location>
        <begin position="853"/>
        <end position="919"/>
    </location>
</feature>
<comment type="caution">
    <text evidence="6">Lacks conserved residue(s) required for the propagation of feature annotation.</text>
</comment>
<feature type="region of interest" description="Disordered" evidence="7">
    <location>
        <begin position="1439"/>
        <end position="1472"/>
    </location>
</feature>
<feature type="compositionally biased region" description="Low complexity" evidence="7">
    <location>
        <begin position="2087"/>
        <end position="2100"/>
    </location>
</feature>
<feature type="disulfide bond" evidence="6">
    <location>
        <begin position="4327"/>
        <end position="4361"/>
    </location>
</feature>
<proteinExistence type="predicted"/>
<name>A0A8B8EH93_CRAVI</name>
<feature type="domain" description="VWFC" evidence="9">
    <location>
        <begin position="511"/>
        <end position="576"/>
    </location>
</feature>
<dbReference type="GO" id="GO:0045597">
    <property type="term" value="P:positive regulation of cell differentiation"/>
    <property type="evidence" value="ECO:0007669"/>
    <property type="project" value="TreeGrafter"/>
</dbReference>
<feature type="domain" description="ShKT" evidence="11">
    <location>
        <begin position="691"/>
        <end position="724"/>
    </location>
</feature>
<dbReference type="OrthoDB" id="6022609at2759"/>
<dbReference type="Pfam" id="PF00092">
    <property type="entry name" value="VWA"/>
    <property type="match status" value="2"/>
</dbReference>
<evidence type="ECO:0000313" key="13">
    <source>
        <dbReference type="RefSeq" id="XP_022339011.1"/>
    </source>
</evidence>
<feature type="signal peptide" evidence="8">
    <location>
        <begin position="1"/>
        <end position="16"/>
    </location>
</feature>
<evidence type="ECO:0000259" key="11">
    <source>
        <dbReference type="PROSITE" id="PS51670"/>
    </source>
</evidence>
<feature type="compositionally biased region" description="Pro residues" evidence="7">
    <location>
        <begin position="1439"/>
        <end position="1465"/>
    </location>
</feature>
<evidence type="ECO:0000256" key="5">
    <source>
        <dbReference type="ARBA" id="ARBA00023180"/>
    </source>
</evidence>
<feature type="domain" description="VWFC" evidence="9">
    <location>
        <begin position="735"/>
        <end position="800"/>
    </location>
</feature>
<dbReference type="GO" id="GO:0005615">
    <property type="term" value="C:extracellular space"/>
    <property type="evidence" value="ECO:0007669"/>
    <property type="project" value="TreeGrafter"/>
</dbReference>
<protein>
    <submittedName>
        <fullName evidence="13">Uncharacterized protein LOC111134355</fullName>
    </submittedName>
</protein>
<keyword evidence="12" id="KW-1185">Reference proteome</keyword>
<feature type="domain" description="VWFC" evidence="9">
    <location>
        <begin position="1070"/>
        <end position="1137"/>
    </location>
</feature>
<dbReference type="Gene3D" id="3.40.50.410">
    <property type="entry name" value="von Willebrand factor, type A domain"/>
    <property type="match status" value="2"/>
</dbReference>
<dbReference type="Pfam" id="PF01549">
    <property type="entry name" value="ShK"/>
    <property type="match status" value="6"/>
</dbReference>
<feature type="domain" description="VWFC" evidence="9">
    <location>
        <begin position="3927"/>
        <end position="3993"/>
    </location>
</feature>
<evidence type="ECO:0000256" key="8">
    <source>
        <dbReference type="SAM" id="SignalP"/>
    </source>
</evidence>
<feature type="domain" description="VWFA" evidence="10">
    <location>
        <begin position="26"/>
        <end position="201"/>
    </location>
</feature>
<dbReference type="PROSITE" id="PS51670">
    <property type="entry name" value="SHKT"/>
    <property type="match status" value="4"/>
</dbReference>
<dbReference type="SMART" id="SM00327">
    <property type="entry name" value="VWA"/>
    <property type="match status" value="2"/>
</dbReference>
<accession>A0A8B8EH93</accession>
<feature type="domain" description="ShKT" evidence="11">
    <location>
        <begin position="4327"/>
        <end position="4361"/>
    </location>
</feature>
<dbReference type="PANTHER" id="PTHR11348">
    <property type="entry name" value="CONNECTIVE TISSUE GROWTH FACTOR-RELATED"/>
    <property type="match status" value="1"/>
</dbReference>
<feature type="domain" description="VWFC" evidence="9">
    <location>
        <begin position="2837"/>
        <end position="2902"/>
    </location>
</feature>
<dbReference type="GeneID" id="111134355"/>
<feature type="domain" description="VWFC" evidence="9">
    <location>
        <begin position="2716"/>
        <end position="2782"/>
    </location>
</feature>
<dbReference type="InterPro" id="IPR001007">
    <property type="entry name" value="VWF_dom"/>
</dbReference>
<feature type="domain" description="VWFC" evidence="9">
    <location>
        <begin position="3353"/>
        <end position="3420"/>
    </location>
</feature>
<dbReference type="GO" id="GO:0005178">
    <property type="term" value="F:integrin binding"/>
    <property type="evidence" value="ECO:0007669"/>
    <property type="project" value="TreeGrafter"/>
</dbReference>
<evidence type="ECO:0000259" key="9">
    <source>
        <dbReference type="PROSITE" id="PS50184"/>
    </source>
</evidence>
<feature type="domain" description="VWFC" evidence="9">
    <location>
        <begin position="1163"/>
        <end position="1229"/>
    </location>
</feature>
<feature type="domain" description="VWFC" evidence="9">
    <location>
        <begin position="2631"/>
        <end position="2697"/>
    </location>
</feature>
<keyword evidence="5" id="KW-0325">Glycoprotein</keyword>
<feature type="domain" description="VWFC" evidence="9">
    <location>
        <begin position="2388"/>
        <end position="2456"/>
    </location>
</feature>
<feature type="domain" description="VWFC" evidence="9">
    <location>
        <begin position="2275"/>
        <end position="2340"/>
    </location>
</feature>
<organism evidence="12 13">
    <name type="scientific">Crassostrea virginica</name>
    <name type="common">Eastern oyster</name>
    <dbReference type="NCBI Taxonomy" id="6565"/>
    <lineage>
        <taxon>Eukaryota</taxon>
        <taxon>Metazoa</taxon>
        <taxon>Spiralia</taxon>
        <taxon>Lophotrochozoa</taxon>
        <taxon>Mollusca</taxon>
        <taxon>Bivalvia</taxon>
        <taxon>Autobranchia</taxon>
        <taxon>Pteriomorphia</taxon>
        <taxon>Ostreida</taxon>
        <taxon>Ostreoidea</taxon>
        <taxon>Ostreidae</taxon>
        <taxon>Crassostrea</taxon>
    </lineage>
</organism>
<dbReference type="PRINTS" id="PR00453">
    <property type="entry name" value="VWFADOMAIN"/>
</dbReference>
<dbReference type="SMART" id="SM00214">
    <property type="entry name" value="VWC"/>
    <property type="match status" value="31"/>
</dbReference>
<keyword evidence="2" id="KW-0964">Secreted</keyword>
<dbReference type="CDD" id="cd01450">
    <property type="entry name" value="vWFA_subfamily_ECM"/>
    <property type="match status" value="1"/>
</dbReference>
<evidence type="ECO:0000256" key="2">
    <source>
        <dbReference type="ARBA" id="ARBA00022525"/>
    </source>
</evidence>
<comment type="subcellular location">
    <subcellularLocation>
        <location evidence="1">Secreted</location>
    </subcellularLocation>
</comment>
<feature type="domain" description="VWFC" evidence="9">
    <location>
        <begin position="2507"/>
        <end position="2574"/>
    </location>
</feature>
<evidence type="ECO:0000313" key="12">
    <source>
        <dbReference type="Proteomes" id="UP000694844"/>
    </source>
</evidence>
<feature type="domain" description="VWFC" evidence="9">
    <location>
        <begin position="4418"/>
        <end position="4490"/>
    </location>
</feature>
<feature type="domain" description="VWFC" evidence="9">
    <location>
        <begin position="3589"/>
        <end position="3655"/>
    </location>
</feature>
<dbReference type="KEGG" id="cvn:111134355"/>
<dbReference type="SUPFAM" id="SSF57603">
    <property type="entry name" value="FnI-like domain"/>
    <property type="match status" value="4"/>
</dbReference>
<dbReference type="InterPro" id="IPR003582">
    <property type="entry name" value="ShKT_dom"/>
</dbReference>
<evidence type="ECO:0000256" key="1">
    <source>
        <dbReference type="ARBA" id="ARBA00004613"/>
    </source>
</evidence>
<feature type="compositionally biased region" description="Pro residues" evidence="7">
    <location>
        <begin position="2348"/>
        <end position="2368"/>
    </location>
</feature>
<reference evidence="13" key="1">
    <citation type="submission" date="2025-08" db="UniProtKB">
        <authorList>
            <consortium name="RefSeq"/>
        </authorList>
    </citation>
    <scope>IDENTIFICATION</scope>
    <source>
        <tissue evidence="13">Whole sample</tissue>
    </source>
</reference>
<dbReference type="RefSeq" id="XP_022339011.1">
    <property type="nucleotide sequence ID" value="XM_022483303.1"/>
</dbReference>
<dbReference type="PROSITE" id="PS01208">
    <property type="entry name" value="VWFC_1"/>
    <property type="match status" value="12"/>
</dbReference>
<evidence type="ECO:0000259" key="10">
    <source>
        <dbReference type="PROSITE" id="PS50234"/>
    </source>
</evidence>
<dbReference type="GO" id="GO:0007155">
    <property type="term" value="P:cell adhesion"/>
    <property type="evidence" value="ECO:0007669"/>
    <property type="project" value="TreeGrafter"/>
</dbReference>
<feature type="domain" description="ShKT" evidence="11">
    <location>
        <begin position="467"/>
        <end position="500"/>
    </location>
</feature>
<keyword evidence="4" id="KW-0677">Repeat</keyword>
<dbReference type="InterPro" id="IPR002035">
    <property type="entry name" value="VWF_A"/>
</dbReference>
<feature type="domain" description="VWFC" evidence="9">
    <location>
        <begin position="597"/>
        <end position="662"/>
    </location>
</feature>